<dbReference type="GO" id="GO:0008408">
    <property type="term" value="F:3'-5' exonuclease activity"/>
    <property type="evidence" value="ECO:0007669"/>
    <property type="project" value="InterPro"/>
</dbReference>
<proteinExistence type="predicted"/>
<dbReference type="AlphaFoldDB" id="A0AAW3FB35"/>
<dbReference type="Proteomes" id="UP000029590">
    <property type="component" value="Unassembled WGS sequence"/>
</dbReference>
<evidence type="ECO:0000313" key="1">
    <source>
        <dbReference type="EMBL" id="KGC20317.1"/>
    </source>
</evidence>
<gene>
    <name evidence="1" type="ORF">DM48_7944</name>
</gene>
<protein>
    <submittedName>
        <fullName evidence="1">Error-prone DNA polymerase</fullName>
    </submittedName>
</protein>
<dbReference type="InterPro" id="IPR004805">
    <property type="entry name" value="DnaE2/DnaE/PolC"/>
</dbReference>
<name>A0AAW3FB35_BURGA</name>
<comment type="caution">
    <text evidence="1">The sequence shown here is derived from an EMBL/GenBank/DDBJ whole genome shotgun (WGS) entry which is preliminary data.</text>
</comment>
<dbReference type="GO" id="GO:0006260">
    <property type="term" value="P:DNA replication"/>
    <property type="evidence" value="ECO:0007669"/>
    <property type="project" value="InterPro"/>
</dbReference>
<reference evidence="1 2" key="1">
    <citation type="submission" date="2014-04" db="EMBL/GenBank/DDBJ databases">
        <authorList>
            <person name="Bishop-Lilly K.A."/>
            <person name="Broomall S.M."/>
            <person name="Chain P.S."/>
            <person name="Chertkov O."/>
            <person name="Coyne S.R."/>
            <person name="Daligault H.E."/>
            <person name="Davenport K.W."/>
            <person name="Erkkila T."/>
            <person name="Frey K.G."/>
            <person name="Gibbons H.S."/>
            <person name="Gu W."/>
            <person name="Jaissle J."/>
            <person name="Johnson S.L."/>
            <person name="Koroleva G.I."/>
            <person name="Ladner J.T."/>
            <person name="Lo C.-C."/>
            <person name="Minogue T.D."/>
            <person name="Munk C."/>
            <person name="Palacios G.F."/>
            <person name="Redden C.L."/>
            <person name="Rosenzweig C.N."/>
            <person name="Scholz M.B."/>
            <person name="Teshima H."/>
            <person name="Xu Y."/>
        </authorList>
    </citation>
    <scope>NUCLEOTIDE SEQUENCE [LARGE SCALE GENOMIC DNA]</scope>
    <source>
        <strain evidence="2">gladioli</strain>
    </source>
</reference>
<organism evidence="1 2">
    <name type="scientific">Burkholderia gladioli</name>
    <name type="common">Pseudomonas marginata</name>
    <name type="synonym">Phytomonas marginata</name>
    <dbReference type="NCBI Taxonomy" id="28095"/>
    <lineage>
        <taxon>Bacteria</taxon>
        <taxon>Pseudomonadati</taxon>
        <taxon>Pseudomonadota</taxon>
        <taxon>Betaproteobacteria</taxon>
        <taxon>Burkholderiales</taxon>
        <taxon>Burkholderiaceae</taxon>
        <taxon>Burkholderia</taxon>
    </lineage>
</organism>
<sequence>MHYRVHRYSIYESRCTSNHAAEGAAFATALLGYPQAPALPQASEGSDIVTDYRAMGFTLDRHPLELLRDRLRTDRLLPARELAQLRNGQFALACGIVTVRHRPGTAKDVLFITLEDETGPTNVIIWSRCSRSTVGKRLARRYSRFMVSGKPRGRSTT</sequence>
<dbReference type="EMBL" id="JPGG01000012">
    <property type="protein sequence ID" value="KGC20317.1"/>
    <property type="molecule type" value="Genomic_DNA"/>
</dbReference>
<accession>A0AAW3FB35</accession>
<dbReference type="PANTHER" id="PTHR32294:SF4">
    <property type="entry name" value="ERROR-PRONE DNA POLYMERASE"/>
    <property type="match status" value="1"/>
</dbReference>
<evidence type="ECO:0000313" key="2">
    <source>
        <dbReference type="Proteomes" id="UP000029590"/>
    </source>
</evidence>
<dbReference type="PANTHER" id="PTHR32294">
    <property type="entry name" value="DNA POLYMERASE III SUBUNIT ALPHA"/>
    <property type="match status" value="1"/>
</dbReference>